<sequence length="269" mass="30929">ETTERPTEARKLNVHFTAQEFRGDDVLTMSGLGKRYGERTLFHDLDLTVTGGERIALIGDNGAGKTTFLRLVMNEETPDTGWVQRGPSVRTAYLPQIVRFAVPERSMLDTMLYECKCTPQEARDQLGAYGFCGEDVLKPVSALSGGELSRLRLCMLMRREINFLILDEPTNHLDIASREWIEDALSDYTQALLFVSHDRYFIEKFATRIWLLENGTITDYRGTYEQFREYRARQTALQQAAKAVERKKEPKPKPKRAPNTTRARERTER</sequence>
<dbReference type="CDD" id="cd03221">
    <property type="entry name" value="ABCF_EF-3"/>
    <property type="match status" value="1"/>
</dbReference>
<comment type="caution">
    <text evidence="5">The sequence shown here is derived from an EMBL/GenBank/DDBJ whole genome shotgun (WGS) entry which is preliminary data.</text>
</comment>
<feature type="domain" description="ABC transporter" evidence="4">
    <location>
        <begin position="21"/>
        <end position="239"/>
    </location>
</feature>
<gene>
    <name evidence="5" type="ORF">OBE_05201</name>
</gene>
<dbReference type="SUPFAM" id="SSF52540">
    <property type="entry name" value="P-loop containing nucleoside triphosphate hydrolases"/>
    <property type="match status" value="1"/>
</dbReference>
<dbReference type="EMBL" id="AJWZ01003549">
    <property type="protein sequence ID" value="EKC67933.1"/>
    <property type="molecule type" value="Genomic_DNA"/>
</dbReference>
<dbReference type="InterPro" id="IPR003439">
    <property type="entry name" value="ABC_transporter-like_ATP-bd"/>
</dbReference>
<dbReference type="GO" id="GO:0016887">
    <property type="term" value="F:ATP hydrolysis activity"/>
    <property type="evidence" value="ECO:0007669"/>
    <property type="project" value="InterPro"/>
</dbReference>
<organism evidence="5">
    <name type="scientific">human gut metagenome</name>
    <dbReference type="NCBI Taxonomy" id="408170"/>
    <lineage>
        <taxon>unclassified sequences</taxon>
        <taxon>metagenomes</taxon>
        <taxon>organismal metagenomes</taxon>
    </lineage>
</organism>
<evidence type="ECO:0000256" key="2">
    <source>
        <dbReference type="ARBA" id="ARBA00022840"/>
    </source>
</evidence>
<keyword evidence="1" id="KW-0547">Nucleotide-binding</keyword>
<dbReference type="InterPro" id="IPR027417">
    <property type="entry name" value="P-loop_NTPase"/>
</dbReference>
<dbReference type="Gene3D" id="3.40.50.300">
    <property type="entry name" value="P-loop containing nucleotide triphosphate hydrolases"/>
    <property type="match status" value="1"/>
</dbReference>
<proteinExistence type="predicted"/>
<reference evidence="5" key="1">
    <citation type="journal article" date="2013" name="Environ. Microbiol.">
        <title>Microbiota from the distal guts of lean and obese adolescents exhibit partial functional redundancy besides clear differences in community structure.</title>
        <authorList>
            <person name="Ferrer M."/>
            <person name="Ruiz A."/>
            <person name="Lanza F."/>
            <person name="Haange S.B."/>
            <person name="Oberbach A."/>
            <person name="Till H."/>
            <person name="Bargiela R."/>
            <person name="Campoy C."/>
            <person name="Segura M.T."/>
            <person name="Richter M."/>
            <person name="von Bergen M."/>
            <person name="Seifert J."/>
            <person name="Suarez A."/>
        </authorList>
    </citation>
    <scope>NUCLEOTIDE SEQUENCE</scope>
</reference>
<evidence type="ECO:0000313" key="5">
    <source>
        <dbReference type="EMBL" id="EKC67933.1"/>
    </source>
</evidence>
<dbReference type="PROSITE" id="PS00211">
    <property type="entry name" value="ABC_TRANSPORTER_1"/>
    <property type="match status" value="1"/>
</dbReference>
<dbReference type="PANTHER" id="PTHR42855:SF2">
    <property type="entry name" value="DRUG RESISTANCE ABC TRANSPORTER,ATP-BINDING PROTEIN"/>
    <property type="match status" value="1"/>
</dbReference>
<feature type="non-terminal residue" evidence="5">
    <location>
        <position position="1"/>
    </location>
</feature>
<evidence type="ECO:0000256" key="3">
    <source>
        <dbReference type="SAM" id="MobiDB-lite"/>
    </source>
</evidence>
<dbReference type="AlphaFoldDB" id="K1TDQ7"/>
<feature type="non-terminal residue" evidence="5">
    <location>
        <position position="269"/>
    </location>
</feature>
<keyword evidence="2 5" id="KW-0067">ATP-binding</keyword>
<dbReference type="PROSITE" id="PS50893">
    <property type="entry name" value="ABC_TRANSPORTER_2"/>
    <property type="match status" value="1"/>
</dbReference>
<evidence type="ECO:0000256" key="1">
    <source>
        <dbReference type="ARBA" id="ARBA00022741"/>
    </source>
</evidence>
<dbReference type="InterPro" id="IPR003593">
    <property type="entry name" value="AAA+_ATPase"/>
</dbReference>
<dbReference type="GO" id="GO:0005524">
    <property type="term" value="F:ATP binding"/>
    <property type="evidence" value="ECO:0007669"/>
    <property type="project" value="UniProtKB-KW"/>
</dbReference>
<name>K1TDQ7_9ZZZZ</name>
<dbReference type="Pfam" id="PF00005">
    <property type="entry name" value="ABC_tran"/>
    <property type="match status" value="1"/>
</dbReference>
<dbReference type="InterPro" id="IPR051309">
    <property type="entry name" value="ABCF_ATPase"/>
</dbReference>
<feature type="compositionally biased region" description="Basic and acidic residues" evidence="3">
    <location>
        <begin position="243"/>
        <end position="252"/>
    </location>
</feature>
<protein>
    <submittedName>
        <fullName evidence="5">ABC transporter, ATP-binding protein</fullName>
    </submittedName>
</protein>
<evidence type="ECO:0000259" key="4">
    <source>
        <dbReference type="PROSITE" id="PS50893"/>
    </source>
</evidence>
<feature type="region of interest" description="Disordered" evidence="3">
    <location>
        <begin position="239"/>
        <end position="269"/>
    </location>
</feature>
<dbReference type="PANTHER" id="PTHR42855">
    <property type="entry name" value="ABC TRANSPORTER ATP-BINDING SUBUNIT"/>
    <property type="match status" value="1"/>
</dbReference>
<accession>K1TDQ7</accession>
<dbReference type="SMART" id="SM00382">
    <property type="entry name" value="AAA"/>
    <property type="match status" value="1"/>
</dbReference>
<dbReference type="InterPro" id="IPR017871">
    <property type="entry name" value="ABC_transporter-like_CS"/>
</dbReference>